<dbReference type="GO" id="GO:0017148">
    <property type="term" value="P:negative regulation of translation"/>
    <property type="evidence" value="ECO:0007669"/>
    <property type="project" value="TreeGrafter"/>
</dbReference>
<reference evidence="6" key="1">
    <citation type="journal article" date="2014" name="PLoS ONE">
        <title>Transcriptome-Based Identification of ABC Transporters in the Western Tarnished Plant Bug Lygus hesperus.</title>
        <authorList>
            <person name="Hull J.J."/>
            <person name="Chaney K."/>
            <person name="Geib S.M."/>
            <person name="Fabrick J.A."/>
            <person name="Brent C.S."/>
            <person name="Walsh D."/>
            <person name="Lavine L.C."/>
        </authorList>
    </citation>
    <scope>NUCLEOTIDE SEQUENCE</scope>
</reference>
<keyword evidence="3" id="KW-0687">Ribonucleoprotein</keyword>
<dbReference type="AlphaFoldDB" id="A0A0A9YC23"/>
<gene>
    <name evidence="6" type="primary">RL13A</name>
    <name evidence="6" type="ORF">CM83_99634</name>
</gene>
<dbReference type="GO" id="GO:0006412">
    <property type="term" value="P:translation"/>
    <property type="evidence" value="ECO:0007669"/>
    <property type="project" value="InterPro"/>
</dbReference>
<organism evidence="6">
    <name type="scientific">Lygus hesperus</name>
    <name type="common">Western plant bug</name>
    <dbReference type="NCBI Taxonomy" id="30085"/>
    <lineage>
        <taxon>Eukaryota</taxon>
        <taxon>Metazoa</taxon>
        <taxon>Ecdysozoa</taxon>
        <taxon>Arthropoda</taxon>
        <taxon>Hexapoda</taxon>
        <taxon>Insecta</taxon>
        <taxon>Pterygota</taxon>
        <taxon>Neoptera</taxon>
        <taxon>Paraneoptera</taxon>
        <taxon>Hemiptera</taxon>
        <taxon>Heteroptera</taxon>
        <taxon>Panheteroptera</taxon>
        <taxon>Cimicomorpha</taxon>
        <taxon>Miridae</taxon>
        <taxon>Mirini</taxon>
        <taxon>Lygus</taxon>
    </lineage>
</organism>
<dbReference type="GO" id="GO:0003729">
    <property type="term" value="F:mRNA binding"/>
    <property type="evidence" value="ECO:0007669"/>
    <property type="project" value="TreeGrafter"/>
</dbReference>
<dbReference type="PANTHER" id="PTHR11545:SF3">
    <property type="entry name" value="LARGE RIBOSOMAL SUBUNIT PROTEIN UL13"/>
    <property type="match status" value="1"/>
</dbReference>
<evidence type="ECO:0000256" key="4">
    <source>
        <dbReference type="ARBA" id="ARBA00035201"/>
    </source>
</evidence>
<evidence type="ECO:0000256" key="3">
    <source>
        <dbReference type="ARBA" id="ARBA00023274"/>
    </source>
</evidence>
<dbReference type="GO" id="GO:0003735">
    <property type="term" value="F:structural constituent of ribosome"/>
    <property type="evidence" value="ECO:0007669"/>
    <property type="project" value="InterPro"/>
</dbReference>
<dbReference type="InterPro" id="IPR005755">
    <property type="entry name" value="Ribosomal_uL13_euk/arc"/>
</dbReference>
<evidence type="ECO:0000256" key="2">
    <source>
        <dbReference type="ARBA" id="ARBA00022980"/>
    </source>
</evidence>
<evidence type="ECO:0000256" key="5">
    <source>
        <dbReference type="ARBA" id="ARBA00035367"/>
    </source>
</evidence>
<dbReference type="PANTHER" id="PTHR11545">
    <property type="entry name" value="RIBOSOMAL PROTEIN L13"/>
    <property type="match status" value="1"/>
</dbReference>
<evidence type="ECO:0000256" key="1">
    <source>
        <dbReference type="ARBA" id="ARBA00006227"/>
    </source>
</evidence>
<sequence length="115" mass="13287">MNISGSLARNQLLKAHAMRKRMNTNHKRGPFHYRSPANIMKRTVRGMLPHTTIRGNLTFKRLRCFEGVPTQYETKKRVVVPSALTTLCLKPGRKYCRLGDLSRSLGWKYSQVIDE</sequence>
<dbReference type="InterPro" id="IPR005823">
    <property type="entry name" value="Ribosomal_uL13_bac-type"/>
</dbReference>
<reference evidence="6" key="2">
    <citation type="submission" date="2014-07" db="EMBL/GenBank/DDBJ databases">
        <authorList>
            <person name="Hull J."/>
        </authorList>
    </citation>
    <scope>NUCLEOTIDE SEQUENCE</scope>
</reference>
<protein>
    <recommendedName>
        <fullName evidence="4">Large ribosomal subunit protein uL13</fullName>
    </recommendedName>
    <alternativeName>
        <fullName evidence="5">60S ribosomal protein L13a</fullName>
    </alternativeName>
</protein>
<comment type="similarity">
    <text evidence="1">Belongs to the universal ribosomal protein uL13 family.</text>
</comment>
<dbReference type="Gene3D" id="3.90.1180.10">
    <property type="entry name" value="Ribosomal protein L13"/>
    <property type="match status" value="1"/>
</dbReference>
<keyword evidence="2 6" id="KW-0689">Ribosomal protein</keyword>
<dbReference type="SUPFAM" id="SSF52161">
    <property type="entry name" value="Ribosomal protein L13"/>
    <property type="match status" value="1"/>
</dbReference>
<evidence type="ECO:0000313" key="6">
    <source>
        <dbReference type="EMBL" id="JAG29171.1"/>
    </source>
</evidence>
<name>A0A0A9YC23_LYGHE</name>
<dbReference type="Pfam" id="PF00572">
    <property type="entry name" value="Ribosomal_L13"/>
    <property type="match status" value="1"/>
</dbReference>
<dbReference type="NCBIfam" id="TIGR01077">
    <property type="entry name" value="L13_A_E"/>
    <property type="match status" value="1"/>
</dbReference>
<dbReference type="PIRSF" id="PIRSF002181">
    <property type="entry name" value="Ribosomal_L13"/>
    <property type="match status" value="1"/>
</dbReference>
<accession>A0A0A9YC23</accession>
<dbReference type="InterPro" id="IPR036899">
    <property type="entry name" value="Ribosomal_uL13_sf"/>
</dbReference>
<dbReference type="GO" id="GO:0022625">
    <property type="term" value="C:cytosolic large ribosomal subunit"/>
    <property type="evidence" value="ECO:0007669"/>
    <property type="project" value="TreeGrafter"/>
</dbReference>
<dbReference type="EMBL" id="GBHO01014433">
    <property type="protein sequence ID" value="JAG29171.1"/>
    <property type="molecule type" value="Transcribed_RNA"/>
</dbReference>
<proteinExistence type="inferred from homology"/>
<dbReference type="InterPro" id="IPR005822">
    <property type="entry name" value="Ribosomal_uL13"/>
</dbReference>